<dbReference type="InterPro" id="IPR029058">
    <property type="entry name" value="AB_hydrolase_fold"/>
</dbReference>
<comment type="caution">
    <text evidence="2">The sequence shown here is derived from an EMBL/GenBank/DDBJ whole genome shotgun (WGS) entry which is preliminary data.</text>
</comment>
<dbReference type="PANTHER" id="PTHR22946">
    <property type="entry name" value="DIENELACTONE HYDROLASE DOMAIN-CONTAINING PROTEIN-RELATED"/>
    <property type="match status" value="1"/>
</dbReference>
<dbReference type="Proteomes" id="UP000548867">
    <property type="component" value="Unassembled WGS sequence"/>
</dbReference>
<protein>
    <submittedName>
        <fullName evidence="2">Dienelactone hydrolase</fullName>
    </submittedName>
</protein>
<dbReference type="EMBL" id="JACIDX010000020">
    <property type="protein sequence ID" value="MBB3957165.1"/>
    <property type="molecule type" value="Genomic_DNA"/>
</dbReference>
<dbReference type="AlphaFoldDB" id="A0A7W6CKK3"/>
<keyword evidence="3" id="KW-1185">Reference proteome</keyword>
<proteinExistence type="predicted"/>
<evidence type="ECO:0000256" key="1">
    <source>
        <dbReference type="ARBA" id="ARBA00022801"/>
    </source>
</evidence>
<organism evidence="2 3">
    <name type="scientific">Novosphingobium sediminicola</name>
    <dbReference type="NCBI Taxonomy" id="563162"/>
    <lineage>
        <taxon>Bacteria</taxon>
        <taxon>Pseudomonadati</taxon>
        <taxon>Pseudomonadota</taxon>
        <taxon>Alphaproteobacteria</taxon>
        <taxon>Sphingomonadales</taxon>
        <taxon>Sphingomonadaceae</taxon>
        <taxon>Novosphingobium</taxon>
    </lineage>
</organism>
<gene>
    <name evidence="2" type="ORF">GGR38_004139</name>
</gene>
<accession>A0A7W6CKK3</accession>
<name>A0A7W6CKK3_9SPHN</name>
<dbReference type="InterPro" id="IPR050261">
    <property type="entry name" value="FrsA_esterase"/>
</dbReference>
<evidence type="ECO:0000313" key="3">
    <source>
        <dbReference type="Proteomes" id="UP000548867"/>
    </source>
</evidence>
<evidence type="ECO:0000313" key="2">
    <source>
        <dbReference type="EMBL" id="MBB3957165.1"/>
    </source>
</evidence>
<dbReference type="Gene3D" id="3.40.50.1820">
    <property type="entry name" value="alpha/beta hydrolase"/>
    <property type="match status" value="1"/>
</dbReference>
<dbReference type="GO" id="GO:0052689">
    <property type="term" value="F:carboxylic ester hydrolase activity"/>
    <property type="evidence" value="ECO:0007669"/>
    <property type="project" value="UniProtKB-ARBA"/>
</dbReference>
<sequence length="213" mass="22340">MTVPIAMSMPGFPPLAAILGVPPRPHGLVIFAHGSGSGRLSPRNNHVADRLREAGLATLLLDLLTGPEEADRRNVFDIGLLASRLRCAVDWAAGHTATVGLRPCYFGASTGGGAALRAAAGDARIAAVVSRGGRPDLAGGDALARVRAPTLLLVGALDRVVIELNEQAYEAMTCGRKLMIIPGAGHLFEEPGTLDQVVDLARDWFLHHLGVRP</sequence>
<dbReference type="SUPFAM" id="SSF53474">
    <property type="entry name" value="alpha/beta-Hydrolases"/>
    <property type="match status" value="1"/>
</dbReference>
<dbReference type="PANTHER" id="PTHR22946:SF9">
    <property type="entry name" value="POLYKETIDE TRANSFERASE AF380"/>
    <property type="match status" value="1"/>
</dbReference>
<keyword evidence="1 2" id="KW-0378">Hydrolase</keyword>
<reference evidence="2 3" key="1">
    <citation type="submission" date="2020-08" db="EMBL/GenBank/DDBJ databases">
        <title>Genomic Encyclopedia of Type Strains, Phase IV (KMG-IV): sequencing the most valuable type-strain genomes for metagenomic binning, comparative biology and taxonomic classification.</title>
        <authorList>
            <person name="Goeker M."/>
        </authorList>
    </citation>
    <scope>NUCLEOTIDE SEQUENCE [LARGE SCALE GENOMIC DNA]</scope>
    <source>
        <strain evidence="2 3">DSM 27057</strain>
    </source>
</reference>
<dbReference type="RefSeq" id="WP_183628226.1">
    <property type="nucleotide sequence ID" value="NZ_JACIDX010000020.1"/>
</dbReference>